<dbReference type="EMBL" id="JAIFTL010000053">
    <property type="protein sequence ID" value="KAG9324909.1"/>
    <property type="molecule type" value="Genomic_DNA"/>
</dbReference>
<accession>A0A9P8CZS2</accession>
<feature type="compositionally biased region" description="Low complexity" evidence="11">
    <location>
        <begin position="107"/>
        <end position="139"/>
    </location>
</feature>
<feature type="coiled-coil region" evidence="10">
    <location>
        <begin position="2134"/>
        <end position="2161"/>
    </location>
</feature>
<dbReference type="InterPro" id="IPR021990">
    <property type="entry name" value="Mediator_Med12_LCEWAV"/>
</dbReference>
<keyword evidence="5" id="KW-0805">Transcription regulation</keyword>
<dbReference type="InterPro" id="IPR019035">
    <property type="entry name" value="Mediator_Med12"/>
</dbReference>
<evidence type="ECO:0000256" key="7">
    <source>
        <dbReference type="ARBA" id="ARBA00023163"/>
    </source>
</evidence>
<evidence type="ECO:0000313" key="13">
    <source>
        <dbReference type="EMBL" id="KAG9324909.1"/>
    </source>
</evidence>
<dbReference type="Pfam" id="PF12145">
    <property type="entry name" value="Med12-LCEWAV"/>
    <property type="match status" value="1"/>
</dbReference>
<dbReference type="SMART" id="SM01281">
    <property type="entry name" value="Med12"/>
    <property type="match status" value="1"/>
</dbReference>
<dbReference type="PANTHER" id="PTHR46567:SF1">
    <property type="entry name" value="MEDIATOR OF RNA POLYMERASE II TRANSCRIPTION SUBUNIT 12"/>
    <property type="match status" value="1"/>
</dbReference>
<gene>
    <name evidence="13" type="ORF">KVV02_008471</name>
</gene>
<evidence type="ECO:0000256" key="8">
    <source>
        <dbReference type="ARBA" id="ARBA00023242"/>
    </source>
</evidence>
<evidence type="ECO:0000256" key="4">
    <source>
        <dbReference type="ARBA" id="ARBA00022491"/>
    </source>
</evidence>
<evidence type="ECO:0000256" key="9">
    <source>
        <dbReference type="ARBA" id="ARBA00032010"/>
    </source>
</evidence>
<feature type="region of interest" description="Disordered" evidence="11">
    <location>
        <begin position="1344"/>
        <end position="1366"/>
    </location>
</feature>
<keyword evidence="6" id="KW-0010">Activator</keyword>
<keyword evidence="8" id="KW-0539">Nucleus</keyword>
<comment type="caution">
    <text evidence="13">The sequence shown here is derived from an EMBL/GenBank/DDBJ whole genome shotgun (WGS) entry which is preliminary data.</text>
</comment>
<evidence type="ECO:0000259" key="12">
    <source>
        <dbReference type="SMART" id="SM01281"/>
    </source>
</evidence>
<organism evidence="13 14">
    <name type="scientific">Mortierella alpina</name>
    <name type="common">Oleaginous fungus</name>
    <name type="synonym">Mortierella renispora</name>
    <dbReference type="NCBI Taxonomy" id="64518"/>
    <lineage>
        <taxon>Eukaryota</taxon>
        <taxon>Fungi</taxon>
        <taxon>Fungi incertae sedis</taxon>
        <taxon>Mucoromycota</taxon>
        <taxon>Mortierellomycotina</taxon>
        <taxon>Mortierellomycetes</taxon>
        <taxon>Mortierellales</taxon>
        <taxon>Mortierellaceae</taxon>
        <taxon>Mortierella</taxon>
    </lineage>
</organism>
<feature type="compositionally biased region" description="Polar residues" evidence="11">
    <location>
        <begin position="2405"/>
        <end position="2418"/>
    </location>
</feature>
<protein>
    <recommendedName>
        <fullName evidence="3">Mediator of RNA polymerase II transcription subunit 12</fullName>
    </recommendedName>
    <alternativeName>
        <fullName evidence="9">Mediator complex subunit 12</fullName>
    </alternativeName>
</protein>
<feature type="compositionally biased region" description="Low complexity" evidence="11">
    <location>
        <begin position="2041"/>
        <end position="2051"/>
    </location>
</feature>
<proteinExistence type="inferred from homology"/>
<feature type="compositionally biased region" description="Basic and acidic residues" evidence="11">
    <location>
        <begin position="2419"/>
        <end position="2439"/>
    </location>
</feature>
<feature type="compositionally biased region" description="Low complexity" evidence="11">
    <location>
        <begin position="2294"/>
        <end position="2317"/>
    </location>
</feature>
<feature type="region of interest" description="Disordered" evidence="11">
    <location>
        <begin position="1540"/>
        <end position="1559"/>
    </location>
</feature>
<feature type="compositionally biased region" description="Low complexity" evidence="11">
    <location>
        <begin position="2246"/>
        <end position="2256"/>
    </location>
</feature>
<feature type="compositionally biased region" description="Low complexity" evidence="11">
    <location>
        <begin position="2362"/>
        <end position="2390"/>
    </location>
</feature>
<dbReference type="GO" id="GO:0006357">
    <property type="term" value="P:regulation of transcription by RNA polymerase II"/>
    <property type="evidence" value="ECO:0007669"/>
    <property type="project" value="InterPro"/>
</dbReference>
<comment type="subcellular location">
    <subcellularLocation>
        <location evidence="1">Nucleus</location>
    </subcellularLocation>
</comment>
<feature type="compositionally biased region" description="Low complexity" evidence="11">
    <location>
        <begin position="2331"/>
        <end position="2354"/>
    </location>
</feature>
<keyword evidence="4" id="KW-0678">Repressor</keyword>
<dbReference type="PANTHER" id="PTHR46567">
    <property type="entry name" value="MEDIATOR OF RNA POLYMERASE II TRANSCRIPTION SUBUNIT 12"/>
    <property type="match status" value="1"/>
</dbReference>
<name>A0A9P8CZS2_MORAP</name>
<feature type="region of interest" description="Disordered" evidence="11">
    <location>
        <begin position="745"/>
        <end position="779"/>
    </location>
</feature>
<dbReference type="GO" id="GO:0003712">
    <property type="term" value="F:transcription coregulator activity"/>
    <property type="evidence" value="ECO:0007669"/>
    <property type="project" value="InterPro"/>
</dbReference>
<keyword evidence="7" id="KW-0804">Transcription</keyword>
<feature type="region of interest" description="Disordered" evidence="11">
    <location>
        <begin position="2402"/>
        <end position="2442"/>
    </location>
</feature>
<sequence length="2555" mass="281366">MRHHSRGGFTQYPPGSGPVGPPMNSVSAQGSTAPGRIGFGAGRNAAPTGMNYHAGNNAGAGYSGGGYGSSSGMPYNSMGNGLLGANNSSLNTNSAQLPYGHASQHTTPTHSPYSSSPSSSNYPNSSKSHPSSPLRRYILLPPPRKKKLHRTSDLGKESMAIKDQCLNLHTSVSIMRSLNLLIVIDACFLMQTPIGFPGVFPQKPGQDEDQMTFNNVKTGYIDKGIIQNETVSAQGILADGLQDPKKLHDLGAFMVEVLKKRQESSKIIGPSTFRPPSRATLNDQKKEQWMTDLSGTTSLRRLSKSVPHGFKSEKLLEALAQRQVPMLRATWYIKIVALSEMQAQRSRPSSTQNQYSTDWTMTVNMFLKKQLLEISPQSTTKPAASALNPAGGSQNVKPWASEEAKEKWEAKWRYSVMLTKWQYNEGLLDHRHFLRATVEQLSTLSFEQVALLLSLIAMFLSEYARSRLLMRLLIESLLNTLQLVQNHPSYNQTFFRYSYLELELKRMLQSIFLSTPDMFVIPKAWAMHPTLLEEVLLKDVQSSPHKPAVFPNVGSVLESYFKMIQARVRVFTDLTSSGSDVDSKSTRQGSNVEILDKVDHFSDLEEVAHNYFSDSTDVHPGPASTPSSPSKPSFSPLATPSATSLATPGEAASHASSAPQYPPPSHTSLSQRLDAVWKSRVNTLCEWAITNSRYGPHRVYLVGTLLNIWLESPRLSTHITAHERPPRLQAALLEFLDSFNGSHHHFSAHSQTTAHSHQHHHHHHQHHHHHHHHHGQEDTLDAVTRLYGNLIHDHLFSYQQYLQRLIARGDLQPSKRGQESTLRHLKYLQSFPLHKGALRHHLNQRRVVLFGVNGEDEYDHECFNTITAQIKAKLPHMFSPEAANMTVPIKDSARDGLELSSSIPFQLTELILSASRFCQLRVTSQWLLDAVRSYVVKHIQIGEDNWRVMTSPGSSLLNGRQFATIVGVLEVAGDFHSLFELCTWLLEHTLDKTLLTYIVNLAKKHYMVWAAMGTMTKFSQAILAKHYSLQSKSIPLKALPRYLAFEAYNVPEDIRAQMEVDLISPKATTTAEITIPAQIQELQHLLKDTSSTAVSNLAASLHFKYGGLSHWPLRLFDGCVDALRKQDASARSAAAMDVDGSISSLARMSASQEIIRASKLYVELLVEMSERVGNGTLDEVVQSWLKLHDMEWMTSHLGVSSMHDGDAIHGDDSSHLVWFLSFMVQLVIQGVCSIEILIQDLCGALLNKVACSIQPSPQSSPQADDSLQQAIPDEATLNLCKTLVRLLRLLLIEDASTNPRTHQPYGASHLAISAGHSLDQFGIRLTIAEVHALQTQRYANLVAMHKQKSRQKRTPTTDGSAEGSSASLLLQEEHRRMMLTQFKICRDLVWIEACLPLNHKALHEIQEYRKDWALSADWLRERCQMDVDGAYKMFLQTREEQQQLQQAGTSGAKGTSNSVNRKHLEMVDRRMMETFQMLVAESHESLLLLDTAYGEETTMTVHQRTLRSIFSRVDRWIFDRCKVEFWLLLDNVMMERAASVRDDKHSDKGLNNAGQSVSSSSAMLMEGVALTSDPTVSSQLHSHHHHGEGDALQMLIHIFFQEFVLSEAADKELLGRMLVGMRSDVVEEFIRYGYSVLAGHSNTTFPYNVMIVQRPVSSADYITIVANFHYVMEILMNERQPGMSLSLSSDEPTGQTAATPSASTPAASSAGNNNGYVNPAASALDGLDATQLESRIGFAKSLLWQLKKFEDRIRVFDVMHAIGCSYEDAAKVVQEKEAGAVDIEDLLLNASASMQQRDHHQSATFSSSIPARENGDNIGGIDKSAVSVHLIDLRTSLCLRLRLLVPLLPVILQHPSSTACDLATYVIRLTNLLVSSIVHGHGSEERLFEFCLDMVSCLMDEVLLLSGGLSGGGADSKAIRNDILNQLRTGLPQMTTSIPTVFASRIFRILPFQQHNIYFTSLRVAGETSSGLRAPVQHKEIQPRPWDWLEDCIGDLDQNPNQQQQHNLPQQSVSSQSPALGLGLYDATQSNGDTAGGNPLSGSTSSLVSGSSSSLASSAVAAATHENANDTSISLTFFGAKQVRKSTEGTTYQTQFKLGHGGGDDEMELLMAEDQLRPCEYNHTHQQQLLVLQHQQRQQQLQFQQQQRQQQQQQQQQQLRQQQDLMMEGVNEGANSLNDGSAGQQLNLMELDMFGHPASSSTGGIRSGSVPPLPRVQEPDPELEEGQILNDEDLDLNSMTMSWENGQQQGQQPGVGAASTTDRQPGISANAMEDGEVIEIKDDEFASSALAGSAPSIPSVAVPPASTVTAAPSTATAGKKRSNTGSKAGRTAVAATTTAATAPTTTAPVAATKATKSKGSRSSKGSKAAQATTATAGSTGESGSADASASSSMASSAMSAASSFEDATSGDQFRTQESVADHASKDDQEYEEGGDREANSPEGIHPTLIVCISTLATVPQRADANAAAIARKASDGRRDLNHCSERSRCTWSNTVQHLFNRRLFLIRTSWTRVVVEEPSGDNSGLRKELESRFYTASSKYKTRLYSTEHNKCFQI</sequence>
<keyword evidence="10" id="KW-0175">Coiled coil</keyword>
<feature type="compositionally biased region" description="Low complexity" evidence="11">
    <location>
        <begin position="620"/>
        <end position="636"/>
    </location>
</feature>
<evidence type="ECO:0000256" key="10">
    <source>
        <dbReference type="SAM" id="Coils"/>
    </source>
</evidence>
<evidence type="ECO:0000256" key="11">
    <source>
        <dbReference type="SAM" id="MobiDB-lite"/>
    </source>
</evidence>
<evidence type="ECO:0000256" key="3">
    <source>
        <dbReference type="ARBA" id="ARBA00019622"/>
    </source>
</evidence>
<dbReference type="Proteomes" id="UP000717515">
    <property type="component" value="Unassembled WGS sequence"/>
</dbReference>
<feature type="region of interest" description="Disordered" evidence="11">
    <location>
        <begin position="1"/>
        <end position="40"/>
    </location>
</feature>
<feature type="region of interest" description="Disordered" evidence="11">
    <location>
        <begin position="1992"/>
        <end position="2051"/>
    </location>
</feature>
<feature type="domain" description="Mediator complex subunit Med12" evidence="12">
    <location>
        <begin position="272"/>
        <end position="334"/>
    </location>
</feature>
<feature type="region of interest" description="Disordered" evidence="11">
    <location>
        <begin position="2245"/>
        <end position="2267"/>
    </location>
</feature>
<evidence type="ECO:0000256" key="2">
    <source>
        <dbReference type="ARBA" id="ARBA00010289"/>
    </source>
</evidence>
<feature type="compositionally biased region" description="Low complexity" evidence="11">
    <location>
        <begin position="1995"/>
        <end position="2011"/>
    </location>
</feature>
<feature type="compositionally biased region" description="Low complexity" evidence="11">
    <location>
        <begin position="1692"/>
        <end position="1711"/>
    </location>
</feature>
<dbReference type="Pfam" id="PF09497">
    <property type="entry name" value="Med12"/>
    <property type="match status" value="1"/>
</dbReference>
<feature type="region of interest" description="Disordered" evidence="11">
    <location>
        <begin position="87"/>
        <end position="154"/>
    </location>
</feature>
<reference evidence="13" key="1">
    <citation type="submission" date="2021-07" db="EMBL/GenBank/DDBJ databases">
        <title>Draft genome of Mortierella alpina, strain LL118, isolated from an aspen leaf litter sample.</title>
        <authorList>
            <person name="Yang S."/>
            <person name="Vinatzer B.A."/>
        </authorList>
    </citation>
    <scope>NUCLEOTIDE SEQUENCE</scope>
    <source>
        <strain evidence="13">LL118</strain>
    </source>
</reference>
<feature type="region of interest" description="Disordered" evidence="11">
    <location>
        <begin position="613"/>
        <end position="668"/>
    </location>
</feature>
<comment type="similarity">
    <text evidence="2">Belongs to the Mediator complex subunit 12 family.</text>
</comment>
<feature type="region of interest" description="Disordered" evidence="11">
    <location>
        <begin position="2294"/>
        <end position="2390"/>
    </location>
</feature>
<evidence type="ECO:0000256" key="6">
    <source>
        <dbReference type="ARBA" id="ARBA00023159"/>
    </source>
</evidence>
<feature type="region of interest" description="Disordered" evidence="11">
    <location>
        <begin position="2194"/>
        <end position="2225"/>
    </location>
</feature>
<evidence type="ECO:0000313" key="14">
    <source>
        <dbReference type="Proteomes" id="UP000717515"/>
    </source>
</evidence>
<dbReference type="GO" id="GO:0016592">
    <property type="term" value="C:mediator complex"/>
    <property type="evidence" value="ECO:0007669"/>
    <property type="project" value="InterPro"/>
</dbReference>
<feature type="compositionally biased region" description="Basic residues" evidence="11">
    <location>
        <begin position="756"/>
        <end position="774"/>
    </location>
</feature>
<evidence type="ECO:0000256" key="5">
    <source>
        <dbReference type="ARBA" id="ARBA00023015"/>
    </source>
</evidence>
<feature type="region of interest" description="Disordered" evidence="11">
    <location>
        <begin position="1683"/>
        <end position="1711"/>
    </location>
</feature>
<evidence type="ECO:0000256" key="1">
    <source>
        <dbReference type="ARBA" id="ARBA00004123"/>
    </source>
</evidence>